<dbReference type="Gene3D" id="3.40.50.720">
    <property type="entry name" value="NAD(P)-binding Rossmann-like Domain"/>
    <property type="match status" value="1"/>
</dbReference>
<evidence type="ECO:0000313" key="3">
    <source>
        <dbReference type="EMBL" id="AFV00969.1"/>
    </source>
</evidence>
<dbReference type="InterPro" id="IPR027051">
    <property type="entry name" value="XdhC_Rossmann_dom"/>
</dbReference>
<dbReference type="KEGG" id="saga:M5M_19220"/>
<dbReference type="PANTHER" id="PTHR30388:SF4">
    <property type="entry name" value="MOLYBDENUM COFACTOR INSERTION CHAPERONE PAOD"/>
    <property type="match status" value="1"/>
</dbReference>
<protein>
    <submittedName>
        <fullName evidence="3">Xanthine dehydrogenase accessory factor</fullName>
    </submittedName>
</protein>
<feature type="domain" description="XdhC Rossmann" evidence="2">
    <location>
        <begin position="163"/>
        <end position="300"/>
    </location>
</feature>
<dbReference type="Proteomes" id="UP000000466">
    <property type="component" value="Chromosome"/>
</dbReference>
<gene>
    <name evidence="3" type="ordered locus">M5M_19220</name>
</gene>
<dbReference type="Pfam" id="PF02625">
    <property type="entry name" value="XdhC_CoxI"/>
    <property type="match status" value="1"/>
</dbReference>
<dbReference type="PANTHER" id="PTHR30388">
    <property type="entry name" value="ALDEHYDE OXIDOREDUCTASE MOLYBDENUM COFACTOR ASSEMBLY PROTEIN"/>
    <property type="match status" value="1"/>
</dbReference>
<organism evidence="3 4">
    <name type="scientific">Simiduia agarivorans (strain DSM 21679 / JCM 13881 / BCRC 17597 / SA1)</name>
    <dbReference type="NCBI Taxonomy" id="1117647"/>
    <lineage>
        <taxon>Bacteria</taxon>
        <taxon>Pseudomonadati</taxon>
        <taxon>Pseudomonadota</taxon>
        <taxon>Gammaproteobacteria</taxon>
        <taxon>Cellvibrionales</taxon>
        <taxon>Cellvibrionaceae</taxon>
        <taxon>Simiduia</taxon>
    </lineage>
</organism>
<sequence>MNNHPHTMLAEWYPQRDSLAWVLGSVVATRGSSYRKVGAMMLFNELGGMCGLLSGGCVEKSLFRQVKQVLSTGQSLATQFDASAEAQIAWQMGLGCGGIIDVQLQLVCSANGYQQLDQLYQWLQRRRACWYGIHRRGGGNVCGEAGAAGDGYLWTPIRPRTHLVIFGGGVDAVPLVRLACDMDWQVSVVDARANQAVDPVFSSHCQLLRLPAADPQVARLLSGADAAVVMTHNVSLDAQALKTACAAPVDYIGLLGPEHRKQRVLAQAGLKPDQRLYGPMGLMIGGDLPESIALSTLAQCHQVLAAAGARQTLPRAQRA</sequence>
<accession>K4KS25</accession>
<evidence type="ECO:0000259" key="2">
    <source>
        <dbReference type="Pfam" id="PF13478"/>
    </source>
</evidence>
<dbReference type="eggNOG" id="COG1975">
    <property type="taxonomic scope" value="Bacteria"/>
</dbReference>
<reference evidence="3 4" key="1">
    <citation type="journal article" date="2013" name="Genome Announc.">
        <title>Complete genome sequence of Simiduia agarivorans SA1(T), a marine bacterium able to degrade a variety of polysaccharides.</title>
        <authorList>
            <person name="Lin S.Y."/>
            <person name="Shieh W.Y."/>
            <person name="Chen J.S."/>
            <person name="Tang S.L."/>
        </authorList>
    </citation>
    <scope>NUCLEOTIDE SEQUENCE [LARGE SCALE GENOMIC DNA]</scope>
    <source>
        <strain evidence="4">DSM 21679 / JCM 13881 / BCRC 17597 / SA1</strain>
    </source>
</reference>
<dbReference type="EMBL" id="CP003746">
    <property type="protein sequence ID" value="AFV00969.1"/>
    <property type="molecule type" value="Genomic_DNA"/>
</dbReference>
<evidence type="ECO:0000259" key="1">
    <source>
        <dbReference type="Pfam" id="PF02625"/>
    </source>
</evidence>
<name>K4KS25_SIMAS</name>
<dbReference type="InterPro" id="IPR052698">
    <property type="entry name" value="MoCofactor_Util/Proc"/>
</dbReference>
<feature type="domain" description="XdhC- CoxI" evidence="1">
    <location>
        <begin position="20"/>
        <end position="77"/>
    </location>
</feature>
<dbReference type="RefSeq" id="WP_015049119.1">
    <property type="nucleotide sequence ID" value="NC_018868.3"/>
</dbReference>
<dbReference type="InterPro" id="IPR003777">
    <property type="entry name" value="XdhC_CoxI"/>
</dbReference>
<dbReference type="HOGENOM" id="CLU_041115_1_1_6"/>
<dbReference type="STRING" id="1117647.M5M_19220"/>
<proteinExistence type="predicted"/>
<keyword evidence="4" id="KW-1185">Reference proteome</keyword>
<dbReference type="Pfam" id="PF13478">
    <property type="entry name" value="XdhC_C"/>
    <property type="match status" value="1"/>
</dbReference>
<dbReference type="AlphaFoldDB" id="K4KS25"/>
<dbReference type="OrthoDB" id="9815497at2"/>
<evidence type="ECO:0000313" key="4">
    <source>
        <dbReference type="Proteomes" id="UP000000466"/>
    </source>
</evidence>